<dbReference type="Proteomes" id="UP001143309">
    <property type="component" value="Unassembled WGS sequence"/>
</dbReference>
<dbReference type="AlphaFoldDB" id="A0A9W6N8H7"/>
<evidence type="ECO:0000313" key="2">
    <source>
        <dbReference type="EMBL" id="GLK81432.1"/>
    </source>
</evidence>
<feature type="region of interest" description="Disordered" evidence="1">
    <location>
        <begin position="68"/>
        <end position="129"/>
    </location>
</feature>
<reference evidence="2" key="2">
    <citation type="submission" date="2023-01" db="EMBL/GenBank/DDBJ databases">
        <authorList>
            <person name="Sun Q."/>
            <person name="Evtushenko L."/>
        </authorList>
    </citation>
    <scope>NUCLEOTIDE SEQUENCE</scope>
    <source>
        <strain evidence="2">VKM B-2748</strain>
    </source>
</reference>
<name>A0A9W6N8H7_9HYPH</name>
<evidence type="ECO:0000256" key="1">
    <source>
        <dbReference type="SAM" id="MobiDB-lite"/>
    </source>
</evidence>
<comment type="caution">
    <text evidence="2">The sequence shown here is derived from an EMBL/GenBank/DDBJ whole genome shotgun (WGS) entry which is preliminary data.</text>
</comment>
<sequence>MEWPIPHSSRVQGREGTVAAMNSVRAIGLTSCVVAAALAFGPAAAEDGARPDGRPRIVVPAPGAGEYLRVPAPAPGEDGPPPGVYRRVTPPADGEPRGERYMQAAPAREPAPKAPDARDDGPRLPSGGGCLSARDARDAIRSKKAVTLVVAARTARDAWDGEVIDYKLCSVEGLLTYDITLLSPDGKVARARIDAGTGKLLTVK</sequence>
<proteinExistence type="predicted"/>
<evidence type="ECO:0000313" key="3">
    <source>
        <dbReference type="Proteomes" id="UP001143309"/>
    </source>
</evidence>
<organism evidence="2 3">
    <name type="scientific">Methylopila turkensis</name>
    <dbReference type="NCBI Taxonomy" id="1437816"/>
    <lineage>
        <taxon>Bacteria</taxon>
        <taxon>Pseudomonadati</taxon>
        <taxon>Pseudomonadota</taxon>
        <taxon>Alphaproteobacteria</taxon>
        <taxon>Hyphomicrobiales</taxon>
        <taxon>Methylopilaceae</taxon>
        <taxon>Methylopila</taxon>
    </lineage>
</organism>
<dbReference type="EMBL" id="BSFL01000003">
    <property type="protein sequence ID" value="GLK81432.1"/>
    <property type="molecule type" value="Genomic_DNA"/>
</dbReference>
<gene>
    <name evidence="2" type="ORF">GCM10008174_31730</name>
</gene>
<feature type="compositionally biased region" description="Pro residues" evidence="1">
    <location>
        <begin position="72"/>
        <end position="83"/>
    </location>
</feature>
<reference evidence="2" key="1">
    <citation type="journal article" date="2014" name="Int. J. Syst. Evol. Microbiol.">
        <title>Complete genome sequence of Corynebacterium casei LMG S-19264T (=DSM 44701T), isolated from a smear-ripened cheese.</title>
        <authorList>
            <consortium name="US DOE Joint Genome Institute (JGI-PGF)"/>
            <person name="Walter F."/>
            <person name="Albersmeier A."/>
            <person name="Kalinowski J."/>
            <person name="Ruckert C."/>
        </authorList>
    </citation>
    <scope>NUCLEOTIDE SEQUENCE</scope>
    <source>
        <strain evidence="2">VKM B-2748</strain>
    </source>
</reference>
<accession>A0A9W6N8H7</accession>
<evidence type="ECO:0008006" key="4">
    <source>
        <dbReference type="Google" id="ProtNLM"/>
    </source>
</evidence>
<keyword evidence="3" id="KW-1185">Reference proteome</keyword>
<protein>
    <recommendedName>
        <fullName evidence="4">PepSY domain-containing protein</fullName>
    </recommendedName>
</protein>